<feature type="region of interest" description="Disordered" evidence="1">
    <location>
        <begin position="1"/>
        <end position="22"/>
    </location>
</feature>
<reference evidence="2 3" key="1">
    <citation type="journal article" date="2023" name="bioRxiv">
        <title>Conserved and derived expression patterns and positive selection on dental genes reveal complex evolutionary context of ever-growing rodent molars.</title>
        <authorList>
            <person name="Calamari Z.T."/>
            <person name="Song A."/>
            <person name="Cohen E."/>
            <person name="Akter M."/>
            <person name="Roy R.D."/>
            <person name="Hallikas O."/>
            <person name="Christensen M.M."/>
            <person name="Li P."/>
            <person name="Marangoni P."/>
            <person name="Jernvall J."/>
            <person name="Klein O.D."/>
        </authorList>
    </citation>
    <scope>NUCLEOTIDE SEQUENCE [LARGE SCALE GENOMIC DNA]</scope>
    <source>
        <strain evidence="2">V071</strain>
    </source>
</reference>
<accession>A0AAW0K6R7</accession>
<evidence type="ECO:0000313" key="3">
    <source>
        <dbReference type="Proteomes" id="UP001488838"/>
    </source>
</evidence>
<comment type="caution">
    <text evidence="2">The sequence shown here is derived from an EMBL/GenBank/DDBJ whole genome shotgun (WGS) entry which is preliminary data.</text>
</comment>
<protein>
    <submittedName>
        <fullName evidence="2">Uncharacterized protein</fullName>
    </submittedName>
</protein>
<dbReference type="Proteomes" id="UP001488838">
    <property type="component" value="Unassembled WGS sequence"/>
</dbReference>
<organism evidence="2 3">
    <name type="scientific">Myodes glareolus</name>
    <name type="common">Bank vole</name>
    <name type="synonym">Clethrionomys glareolus</name>
    <dbReference type="NCBI Taxonomy" id="447135"/>
    <lineage>
        <taxon>Eukaryota</taxon>
        <taxon>Metazoa</taxon>
        <taxon>Chordata</taxon>
        <taxon>Craniata</taxon>
        <taxon>Vertebrata</taxon>
        <taxon>Euteleostomi</taxon>
        <taxon>Mammalia</taxon>
        <taxon>Eutheria</taxon>
        <taxon>Euarchontoglires</taxon>
        <taxon>Glires</taxon>
        <taxon>Rodentia</taxon>
        <taxon>Myomorpha</taxon>
        <taxon>Muroidea</taxon>
        <taxon>Cricetidae</taxon>
        <taxon>Arvicolinae</taxon>
        <taxon>Myodes</taxon>
    </lineage>
</organism>
<sequence length="75" mass="8503">METRACSRRVGSEPHLSQPQFRQLRAPVLSTDPHQWSSIQEALDTQEVEPGRIQKFHLGKVPLHRGASLHSVHQS</sequence>
<keyword evidence="3" id="KW-1185">Reference proteome</keyword>
<evidence type="ECO:0000256" key="1">
    <source>
        <dbReference type="SAM" id="MobiDB-lite"/>
    </source>
</evidence>
<dbReference type="AlphaFoldDB" id="A0AAW0K6R7"/>
<dbReference type="EMBL" id="JBBHLL010000004">
    <property type="protein sequence ID" value="KAK7834473.1"/>
    <property type="molecule type" value="Genomic_DNA"/>
</dbReference>
<gene>
    <name evidence="2" type="ORF">U0070_017659</name>
</gene>
<evidence type="ECO:0000313" key="2">
    <source>
        <dbReference type="EMBL" id="KAK7834473.1"/>
    </source>
</evidence>
<proteinExistence type="predicted"/>
<name>A0AAW0K6R7_MYOGA</name>